<evidence type="ECO:0000313" key="1">
    <source>
        <dbReference type="EMBL" id="CAD8936262.1"/>
    </source>
</evidence>
<organism evidence="1">
    <name type="scientific">Cyclophora tenuis</name>
    <name type="common">Marine diatom</name>
    <dbReference type="NCBI Taxonomy" id="216820"/>
    <lineage>
        <taxon>Eukaryota</taxon>
        <taxon>Sar</taxon>
        <taxon>Stramenopiles</taxon>
        <taxon>Ochrophyta</taxon>
        <taxon>Bacillariophyta</taxon>
        <taxon>Fragilariophyceae</taxon>
        <taxon>Fragilariophycidae</taxon>
        <taxon>Cyclophorales</taxon>
        <taxon>Cyclophoraceae</taxon>
        <taxon>Cyclophora</taxon>
    </lineage>
</organism>
<dbReference type="AlphaFoldDB" id="A0A7S1D3M2"/>
<dbReference type="Gene3D" id="3.40.50.300">
    <property type="entry name" value="P-loop containing nucleotide triphosphate hydrolases"/>
    <property type="match status" value="1"/>
</dbReference>
<accession>A0A7S1D3M2</accession>
<dbReference type="InterPro" id="IPR027417">
    <property type="entry name" value="P-loop_NTPase"/>
</dbReference>
<evidence type="ECO:0008006" key="2">
    <source>
        <dbReference type="Google" id="ProtNLM"/>
    </source>
</evidence>
<reference evidence="1" key="1">
    <citation type="submission" date="2021-01" db="EMBL/GenBank/DDBJ databases">
        <authorList>
            <person name="Corre E."/>
            <person name="Pelletier E."/>
            <person name="Niang G."/>
            <person name="Scheremetjew M."/>
            <person name="Finn R."/>
            <person name="Kale V."/>
            <person name="Holt S."/>
            <person name="Cochrane G."/>
            <person name="Meng A."/>
            <person name="Brown T."/>
            <person name="Cohen L."/>
        </authorList>
    </citation>
    <scope>NUCLEOTIDE SEQUENCE</scope>
    <source>
        <strain evidence="1">ECT3854</strain>
    </source>
</reference>
<name>A0A7S1D3M2_CYCTE</name>
<protein>
    <recommendedName>
        <fullName evidence="2">Sulfotransferase</fullName>
    </recommendedName>
</protein>
<dbReference type="EMBL" id="HBFW01011326">
    <property type="protein sequence ID" value="CAD8936262.1"/>
    <property type="molecule type" value="Transcribed_RNA"/>
</dbReference>
<sequence>MMAKHTYRNTSLPLQSIFLSIRDPVSRMISQFVMERDLNVVVGSQEAFDIMRRSPKFDRFSMYQTLLILPETKKNVSLLSDPTELKRIACETISKVAWVGLTGQFDCSVCLLHSMYEFSPHPKEHFNMRPAKLVGFNESEIGELIRKNATLLDDFIFDCAKARFERDVLSLAPHCC</sequence>
<gene>
    <name evidence="1" type="ORF">CTEN0397_LOCUS7296</name>
</gene>
<proteinExistence type="predicted"/>